<comment type="caution">
    <text evidence="2">The sequence shown here is derived from an EMBL/GenBank/DDBJ whole genome shotgun (WGS) entry which is preliminary data.</text>
</comment>
<keyword evidence="3" id="KW-1185">Reference proteome</keyword>
<accession>A0A495A621</accession>
<keyword evidence="1" id="KW-0472">Membrane</keyword>
<evidence type="ECO:0000313" key="2">
    <source>
        <dbReference type="EMBL" id="RKQ34730.1"/>
    </source>
</evidence>
<evidence type="ECO:0000313" key="3">
    <source>
        <dbReference type="Proteomes" id="UP000269301"/>
    </source>
</evidence>
<keyword evidence="1" id="KW-0812">Transmembrane</keyword>
<proteinExistence type="predicted"/>
<evidence type="ECO:0000256" key="1">
    <source>
        <dbReference type="SAM" id="Phobius"/>
    </source>
</evidence>
<reference evidence="2 3" key="1">
    <citation type="journal article" date="2016" name="Int. J. Syst. Evol. Microbiol.">
        <title>Oceanobacillus halophilus sp. nov., a novel moderately halophilic bacterium from a hypersaline lake.</title>
        <authorList>
            <person name="Amoozegar M.A."/>
            <person name="Bagheri M."/>
            <person name="Makhdoumi A."/>
            <person name="Nikou M.M."/>
            <person name="Fazeli S.A.S."/>
            <person name="Schumann P."/>
            <person name="Sproer C."/>
            <person name="Sanchez-Porro C."/>
            <person name="Ventosa A."/>
        </authorList>
    </citation>
    <scope>NUCLEOTIDE SEQUENCE [LARGE SCALE GENOMIC DNA]</scope>
    <source>
        <strain evidence="2 3">DSM 23996</strain>
    </source>
</reference>
<dbReference type="EMBL" id="RBZP01000003">
    <property type="protein sequence ID" value="RKQ34730.1"/>
    <property type="molecule type" value="Genomic_DNA"/>
</dbReference>
<dbReference type="Proteomes" id="UP000269301">
    <property type="component" value="Unassembled WGS sequence"/>
</dbReference>
<dbReference type="RefSeq" id="WP_121203763.1">
    <property type="nucleotide sequence ID" value="NZ_RBZP01000003.1"/>
</dbReference>
<sequence length="69" mass="8288">MRYWSKYTLQYFIFFFLGLTIWDFIKLGSINLLENLGQSLFAAAFFWFLSWGWGSVDDNKKKEKKSKES</sequence>
<feature type="transmembrane region" description="Helical" evidence="1">
    <location>
        <begin position="37"/>
        <end position="56"/>
    </location>
</feature>
<name>A0A495A621_9BACI</name>
<keyword evidence="1" id="KW-1133">Transmembrane helix</keyword>
<feature type="transmembrane region" description="Helical" evidence="1">
    <location>
        <begin position="7"/>
        <end position="25"/>
    </location>
</feature>
<dbReference type="AlphaFoldDB" id="A0A495A621"/>
<organism evidence="2 3">
    <name type="scientific">Oceanobacillus halophilus</name>
    <dbReference type="NCBI Taxonomy" id="930130"/>
    <lineage>
        <taxon>Bacteria</taxon>
        <taxon>Bacillati</taxon>
        <taxon>Bacillota</taxon>
        <taxon>Bacilli</taxon>
        <taxon>Bacillales</taxon>
        <taxon>Bacillaceae</taxon>
        <taxon>Oceanobacillus</taxon>
    </lineage>
</organism>
<gene>
    <name evidence="2" type="ORF">D8M06_07385</name>
</gene>
<protein>
    <submittedName>
        <fullName evidence="2">Uncharacterized protein</fullName>
    </submittedName>
</protein>